<dbReference type="EMBL" id="QJKJ01004391">
    <property type="protein sequence ID" value="RDX94346.1"/>
    <property type="molecule type" value="Genomic_DNA"/>
</dbReference>
<dbReference type="PANTHER" id="PTHR11439:SF467">
    <property type="entry name" value="INTEGRASE CATALYTIC DOMAIN-CONTAINING PROTEIN"/>
    <property type="match status" value="1"/>
</dbReference>
<dbReference type="Proteomes" id="UP000257109">
    <property type="component" value="Unassembled WGS sequence"/>
</dbReference>
<reference evidence="1" key="1">
    <citation type="submission" date="2018-05" db="EMBL/GenBank/DDBJ databases">
        <title>Draft genome of Mucuna pruriens seed.</title>
        <authorList>
            <person name="Nnadi N.E."/>
            <person name="Vos R."/>
            <person name="Hasami M.H."/>
            <person name="Devisetty U.K."/>
            <person name="Aguiy J.C."/>
        </authorList>
    </citation>
    <scope>NUCLEOTIDE SEQUENCE [LARGE SCALE GENOMIC DNA]</scope>
    <source>
        <strain evidence="1">JCA_2017</strain>
    </source>
</reference>
<proteinExistence type="predicted"/>
<gene>
    <name evidence="1" type="ORF">CR513_23284</name>
</gene>
<feature type="non-terminal residue" evidence="1">
    <location>
        <position position="1"/>
    </location>
</feature>
<comment type="caution">
    <text evidence="1">The sequence shown here is derived from an EMBL/GenBank/DDBJ whole genome shotgun (WGS) entry which is preliminary data.</text>
</comment>
<evidence type="ECO:0000313" key="1">
    <source>
        <dbReference type="EMBL" id="RDX94346.1"/>
    </source>
</evidence>
<dbReference type="OrthoDB" id="1645289at2759"/>
<sequence length="154" mass="17574">MKDSKLGDTLRAKGDKFNLKQGPNNDLERHELQKIPYVSKVGSLMYAQVCTRLNIAFVVEVLGKYLSDLGMQQWKAIKCVMHYLKSTKGYVFTYRKSSDTLILVLLDTKIANTPRFDMFICSLLKSVKQTLIAPSTMTAEFIACFEALNHEIWL</sequence>
<accession>A0A371GV56</accession>
<keyword evidence="2" id="KW-1185">Reference proteome</keyword>
<organism evidence="1 2">
    <name type="scientific">Mucuna pruriens</name>
    <name type="common">Velvet bean</name>
    <name type="synonym">Dolichos pruriens</name>
    <dbReference type="NCBI Taxonomy" id="157652"/>
    <lineage>
        <taxon>Eukaryota</taxon>
        <taxon>Viridiplantae</taxon>
        <taxon>Streptophyta</taxon>
        <taxon>Embryophyta</taxon>
        <taxon>Tracheophyta</taxon>
        <taxon>Spermatophyta</taxon>
        <taxon>Magnoliopsida</taxon>
        <taxon>eudicotyledons</taxon>
        <taxon>Gunneridae</taxon>
        <taxon>Pentapetalae</taxon>
        <taxon>rosids</taxon>
        <taxon>fabids</taxon>
        <taxon>Fabales</taxon>
        <taxon>Fabaceae</taxon>
        <taxon>Papilionoideae</taxon>
        <taxon>50 kb inversion clade</taxon>
        <taxon>NPAAA clade</taxon>
        <taxon>indigoferoid/millettioid clade</taxon>
        <taxon>Phaseoleae</taxon>
        <taxon>Mucuna</taxon>
    </lineage>
</organism>
<evidence type="ECO:0008006" key="3">
    <source>
        <dbReference type="Google" id="ProtNLM"/>
    </source>
</evidence>
<protein>
    <recommendedName>
        <fullName evidence="3">Retrovirus-related Pol polyprotein from transposon TNT 1-94</fullName>
    </recommendedName>
</protein>
<dbReference type="PANTHER" id="PTHR11439">
    <property type="entry name" value="GAG-POL-RELATED RETROTRANSPOSON"/>
    <property type="match status" value="1"/>
</dbReference>
<evidence type="ECO:0000313" key="2">
    <source>
        <dbReference type="Proteomes" id="UP000257109"/>
    </source>
</evidence>
<dbReference type="AlphaFoldDB" id="A0A371GV56"/>
<name>A0A371GV56_MUCPR</name>